<proteinExistence type="predicted"/>
<dbReference type="InterPro" id="IPR032568">
    <property type="entry name" value="DUF4926"/>
</dbReference>
<dbReference type="Proteomes" id="UP001576784">
    <property type="component" value="Unassembled WGS sequence"/>
</dbReference>
<reference evidence="1 2" key="1">
    <citation type="submission" date="2024-09" db="EMBL/GenBank/DDBJ databases">
        <title>Floridaenema gen nov. (Aerosakkonemataceae, Aerosakkonematales ord. nov., Cyanobacteria) from benthic tropical and subtropical fresh waters, with the description of four new species.</title>
        <authorList>
            <person name="Moretto J.A."/>
            <person name="Berthold D.E."/>
            <person name="Lefler F.W."/>
            <person name="Huang I.-S."/>
            <person name="Laughinghouse H. IV."/>
        </authorList>
    </citation>
    <scope>NUCLEOTIDE SEQUENCE [LARGE SCALE GENOMIC DNA]</scope>
    <source>
        <strain evidence="1 2">BLCC-F50</strain>
    </source>
</reference>
<dbReference type="RefSeq" id="WP_413268412.1">
    <property type="nucleotide sequence ID" value="NZ_JBHFNR010000308.1"/>
</dbReference>
<sequence length="90" mass="10121">MKNQNKNLQLLDTVAVLNPISAERLTLVEPQYTSINSLPVGLVGTVVEVYNFENESKYLVEFADNQGQEYAMAILKADELIVLQYELTLT</sequence>
<keyword evidence="2" id="KW-1185">Reference proteome</keyword>
<name>A0ABV4Y4I6_9CYAN</name>
<evidence type="ECO:0000313" key="2">
    <source>
        <dbReference type="Proteomes" id="UP001576784"/>
    </source>
</evidence>
<protein>
    <submittedName>
        <fullName evidence="1">DUF4926 domain-containing protein</fullName>
    </submittedName>
</protein>
<organism evidence="1 2">
    <name type="scientific">Floridaenema flaviceps BLCC-F50</name>
    <dbReference type="NCBI Taxonomy" id="3153642"/>
    <lineage>
        <taxon>Bacteria</taxon>
        <taxon>Bacillati</taxon>
        <taxon>Cyanobacteriota</taxon>
        <taxon>Cyanophyceae</taxon>
        <taxon>Oscillatoriophycideae</taxon>
        <taxon>Aerosakkonematales</taxon>
        <taxon>Aerosakkonemataceae</taxon>
        <taxon>Floridanema</taxon>
        <taxon>Floridanema flaviceps</taxon>
    </lineage>
</organism>
<evidence type="ECO:0000313" key="1">
    <source>
        <dbReference type="EMBL" id="MFB2898821.1"/>
    </source>
</evidence>
<comment type="caution">
    <text evidence="1">The sequence shown here is derived from an EMBL/GenBank/DDBJ whole genome shotgun (WGS) entry which is preliminary data.</text>
</comment>
<gene>
    <name evidence="1" type="ORF">ACE1CI_38395</name>
</gene>
<dbReference type="Pfam" id="PF16277">
    <property type="entry name" value="DUF4926"/>
    <property type="match status" value="1"/>
</dbReference>
<accession>A0ABV4Y4I6</accession>
<dbReference type="EMBL" id="JBHFNR010000308">
    <property type="protein sequence ID" value="MFB2898821.1"/>
    <property type="molecule type" value="Genomic_DNA"/>
</dbReference>